<evidence type="ECO:0000313" key="1">
    <source>
        <dbReference type="EMBL" id="AUW31006.1"/>
    </source>
</evidence>
<accession>A0A2K9YDS9</accession>
<protein>
    <submittedName>
        <fullName evidence="1">Uncharacterized protein</fullName>
    </submittedName>
</protein>
<name>A0A2K9YDS9_CLAUC</name>
<proteinExistence type="predicted"/>
<organism evidence="1">
    <name type="scientific">Cladonia uncialis subsp. uncialis</name>
    <dbReference type="NCBI Taxonomy" id="180999"/>
    <lineage>
        <taxon>Eukaryota</taxon>
        <taxon>Fungi</taxon>
        <taxon>Dikarya</taxon>
        <taxon>Ascomycota</taxon>
        <taxon>Pezizomycotina</taxon>
        <taxon>Lecanoromycetes</taxon>
        <taxon>OSLEUM clade</taxon>
        <taxon>Lecanoromycetidae</taxon>
        <taxon>Lecanorales</taxon>
        <taxon>Lecanorineae</taxon>
        <taxon>Cladoniaceae</taxon>
        <taxon>Cladonia</taxon>
    </lineage>
</organism>
<sequence length="173" mass="19797">MPRSLRRTSNLHFKLIGRDRRQASTLQQIMITWNRKETWGPGCYSWTLTCQVGRTISPTLLSAGFEGRLTQIPRVNSHVALLRQMYDPKLFDIGSYPRIARVSDTLRKPCLPYPRHCPTPTVPLSFLALASSSLVTLCFAFKAGSAVAITWYQRIKDRYEIGIHENNAVYMEH</sequence>
<dbReference type="EMBL" id="MG777487">
    <property type="protein sequence ID" value="AUW31006.1"/>
    <property type="molecule type" value="Genomic_DNA"/>
</dbReference>
<reference evidence="1" key="1">
    <citation type="submission" date="2017-12" db="EMBL/GenBank/DDBJ databases">
        <title>Genome Sequencing Reveals a Rich Biosynthetic Potential.</title>
        <authorList>
            <person name="Bertrand R.L."/>
            <person name="Abdel-Hameed M.E."/>
            <person name="Sorensen J.L."/>
        </authorList>
    </citation>
    <scope>NUCLEOTIDE SEQUENCE</scope>
</reference>
<dbReference type="AlphaFoldDB" id="A0A2K9YDS9"/>